<dbReference type="InterPro" id="IPR029044">
    <property type="entry name" value="Nucleotide-diphossugar_trans"/>
</dbReference>
<feature type="transmembrane region" description="Helical" evidence="6">
    <location>
        <begin position="402"/>
        <end position="422"/>
    </location>
</feature>
<sequence length="560" mass="64304">MFAKHVFNYCGTSLSSSLLYCLSTNLSIMSWSLPFKIAYSICVSVIFILPALVGYALRLRVVSMGFLALGVYGLVVLIFIVLQLIFATLNRIHAVRFRRKENKVEPEKGHDYHKVGLAVVGYRESPELFSQCLMSIKQLDYPLPLKIVVVIDGDGQEDYEMAHVFEKEFSDSPVISIPYLLSEATEDEKLEFKKLCDTAPQVSCYLQPHRGKRHAMYTAFRFLMASGSDAVMTTDSDTKFDSRAILELERALHWYGNVGAAAGDVRIWNTGNLLSFMSSLRYWMAFNIERAAQSFNRCVTCVSGPMGMYKASALEEVLEKWIKQRFLGMECTYGDDRHLTNRVLLKGHQVVYTHLAFCDTETPENFLRWFKQQTRWSKSFYRELLWNAKSIHKHSPWMAAELFYQGLYPFILMFSIFFTLWARVPLVLVTWLASLVGIGLIKMFYALVVSRNIRFLAFPLYSLYYLLGLVPAKLWALVSMWDVGWGTSARSATELKRETQIFLRFKEFLPILFWWSIMLAGVIFNLTFYFVHPPLLPSDISQPTSIVFYPNPAMIGVAGY</sequence>
<evidence type="ECO:0000313" key="7">
    <source>
        <dbReference type="EMBL" id="KAI8576245.1"/>
    </source>
</evidence>
<keyword evidence="5 6" id="KW-0472">Membrane</keyword>
<feature type="transmembrane region" description="Helical" evidence="6">
    <location>
        <begin position="69"/>
        <end position="89"/>
    </location>
</feature>
<protein>
    <recommendedName>
        <fullName evidence="9">Hyaluronan synthase</fullName>
    </recommendedName>
</protein>
<feature type="transmembrane region" description="Helical" evidence="6">
    <location>
        <begin position="455"/>
        <end position="478"/>
    </location>
</feature>
<evidence type="ECO:0000256" key="6">
    <source>
        <dbReference type="SAM" id="Phobius"/>
    </source>
</evidence>
<dbReference type="GO" id="GO:0005886">
    <property type="term" value="C:plasma membrane"/>
    <property type="evidence" value="ECO:0007669"/>
    <property type="project" value="UniProtKB-SubCell"/>
</dbReference>
<dbReference type="Gene3D" id="3.90.550.10">
    <property type="entry name" value="Spore Coat Polysaccharide Biosynthesis Protein SpsA, Chain A"/>
    <property type="match status" value="1"/>
</dbReference>
<evidence type="ECO:0008006" key="9">
    <source>
        <dbReference type="Google" id="ProtNLM"/>
    </source>
</evidence>
<feature type="transmembrane region" description="Helical" evidence="6">
    <location>
        <begin position="512"/>
        <end position="531"/>
    </location>
</feature>
<dbReference type="EMBL" id="MU620959">
    <property type="protein sequence ID" value="KAI8576245.1"/>
    <property type="molecule type" value="Genomic_DNA"/>
</dbReference>
<name>A0AAD5E4M1_UMBRA</name>
<feature type="transmembrane region" description="Helical" evidence="6">
    <location>
        <begin position="428"/>
        <end position="448"/>
    </location>
</feature>
<dbReference type="GO" id="GO:0050501">
    <property type="term" value="F:hyaluronan synthase activity"/>
    <property type="evidence" value="ECO:0007669"/>
    <property type="project" value="TreeGrafter"/>
</dbReference>
<organism evidence="7 8">
    <name type="scientific">Umbelopsis ramanniana AG</name>
    <dbReference type="NCBI Taxonomy" id="1314678"/>
    <lineage>
        <taxon>Eukaryota</taxon>
        <taxon>Fungi</taxon>
        <taxon>Fungi incertae sedis</taxon>
        <taxon>Mucoromycota</taxon>
        <taxon>Mucoromycotina</taxon>
        <taxon>Umbelopsidomycetes</taxon>
        <taxon>Umbelopsidales</taxon>
        <taxon>Umbelopsidaceae</taxon>
        <taxon>Umbelopsis</taxon>
    </lineage>
</organism>
<dbReference type="RefSeq" id="XP_051441249.1">
    <property type="nucleotide sequence ID" value="XM_051591735.1"/>
</dbReference>
<keyword evidence="6" id="KW-0812">Transmembrane</keyword>
<dbReference type="GO" id="GO:0030213">
    <property type="term" value="P:hyaluronan biosynthetic process"/>
    <property type="evidence" value="ECO:0007669"/>
    <property type="project" value="TreeGrafter"/>
</dbReference>
<dbReference type="PANTHER" id="PTHR22913:SF12">
    <property type="entry name" value="MANNURONAN SYNTHASE"/>
    <property type="match status" value="1"/>
</dbReference>
<evidence type="ECO:0000256" key="2">
    <source>
        <dbReference type="ARBA" id="ARBA00022475"/>
    </source>
</evidence>
<feature type="transmembrane region" description="Helical" evidence="6">
    <location>
        <begin position="37"/>
        <end position="57"/>
    </location>
</feature>
<evidence type="ECO:0000256" key="3">
    <source>
        <dbReference type="ARBA" id="ARBA00022676"/>
    </source>
</evidence>
<dbReference type="Proteomes" id="UP001206595">
    <property type="component" value="Unassembled WGS sequence"/>
</dbReference>
<reference evidence="7" key="1">
    <citation type="submission" date="2021-06" db="EMBL/GenBank/DDBJ databases">
        <authorList>
            <consortium name="DOE Joint Genome Institute"/>
            <person name="Mondo S.J."/>
            <person name="Amses K.R."/>
            <person name="Simmons D.R."/>
            <person name="Longcore J.E."/>
            <person name="Seto K."/>
            <person name="Alves G.H."/>
            <person name="Bonds A.E."/>
            <person name="Quandt C.A."/>
            <person name="Davis W.J."/>
            <person name="Chang Y."/>
            <person name="Letcher P.M."/>
            <person name="Powell M.J."/>
            <person name="Kuo A."/>
            <person name="Labutti K."/>
            <person name="Pangilinan J."/>
            <person name="Andreopoulos W."/>
            <person name="Tritt A."/>
            <person name="Riley R."/>
            <person name="Hundley H."/>
            <person name="Johnson J."/>
            <person name="Lipzen A."/>
            <person name="Barry K."/>
            <person name="Berbee M.L."/>
            <person name="Buchler N.E."/>
            <person name="Grigoriev I.V."/>
            <person name="Spatafora J.W."/>
            <person name="Stajich J.E."/>
            <person name="James T.Y."/>
        </authorList>
    </citation>
    <scope>NUCLEOTIDE SEQUENCE</scope>
    <source>
        <strain evidence="7">AG</strain>
    </source>
</reference>
<dbReference type="SUPFAM" id="SSF53448">
    <property type="entry name" value="Nucleotide-diphospho-sugar transferases"/>
    <property type="match status" value="1"/>
</dbReference>
<evidence type="ECO:0000256" key="1">
    <source>
        <dbReference type="ARBA" id="ARBA00004236"/>
    </source>
</evidence>
<keyword evidence="2" id="KW-1003">Cell membrane</keyword>
<keyword evidence="6" id="KW-1133">Transmembrane helix</keyword>
<gene>
    <name evidence="7" type="ORF">K450DRAFT_257810</name>
</gene>
<proteinExistence type="predicted"/>
<accession>A0AAD5E4M1</accession>
<comment type="subcellular location">
    <subcellularLocation>
        <location evidence="1">Cell membrane</location>
    </subcellularLocation>
</comment>
<reference evidence="7" key="2">
    <citation type="journal article" date="2022" name="Proc. Natl. Acad. Sci. U.S.A.">
        <title>Diploid-dominant life cycles characterize the early evolution of Fungi.</title>
        <authorList>
            <person name="Amses K.R."/>
            <person name="Simmons D.R."/>
            <person name="Longcore J.E."/>
            <person name="Mondo S.J."/>
            <person name="Seto K."/>
            <person name="Jeronimo G.H."/>
            <person name="Bonds A.E."/>
            <person name="Quandt C.A."/>
            <person name="Davis W.J."/>
            <person name="Chang Y."/>
            <person name="Federici B.A."/>
            <person name="Kuo A."/>
            <person name="LaButti K."/>
            <person name="Pangilinan J."/>
            <person name="Andreopoulos W."/>
            <person name="Tritt A."/>
            <person name="Riley R."/>
            <person name="Hundley H."/>
            <person name="Johnson J."/>
            <person name="Lipzen A."/>
            <person name="Barry K."/>
            <person name="Lang B.F."/>
            <person name="Cuomo C.A."/>
            <person name="Buchler N.E."/>
            <person name="Grigoriev I.V."/>
            <person name="Spatafora J.W."/>
            <person name="Stajich J.E."/>
            <person name="James T.Y."/>
        </authorList>
    </citation>
    <scope>NUCLEOTIDE SEQUENCE</scope>
    <source>
        <strain evidence="7">AG</strain>
    </source>
</reference>
<keyword evidence="3" id="KW-0328">Glycosyltransferase</keyword>
<dbReference type="PANTHER" id="PTHR22913">
    <property type="entry name" value="HYALURONAN SYNTHASE"/>
    <property type="match status" value="1"/>
</dbReference>
<evidence type="ECO:0000256" key="4">
    <source>
        <dbReference type="ARBA" id="ARBA00022679"/>
    </source>
</evidence>
<dbReference type="GeneID" id="75917078"/>
<dbReference type="Pfam" id="PF13641">
    <property type="entry name" value="Glyco_tranf_2_3"/>
    <property type="match status" value="1"/>
</dbReference>
<dbReference type="AlphaFoldDB" id="A0AAD5E4M1"/>
<comment type="caution">
    <text evidence="7">The sequence shown here is derived from an EMBL/GenBank/DDBJ whole genome shotgun (WGS) entry which is preliminary data.</text>
</comment>
<keyword evidence="8" id="KW-1185">Reference proteome</keyword>
<dbReference type="GO" id="GO:0085029">
    <property type="term" value="P:extracellular matrix assembly"/>
    <property type="evidence" value="ECO:0007669"/>
    <property type="project" value="TreeGrafter"/>
</dbReference>
<evidence type="ECO:0000313" key="8">
    <source>
        <dbReference type="Proteomes" id="UP001206595"/>
    </source>
</evidence>
<evidence type="ECO:0000256" key="5">
    <source>
        <dbReference type="ARBA" id="ARBA00023136"/>
    </source>
</evidence>
<keyword evidence="4" id="KW-0808">Transferase</keyword>